<evidence type="ECO:0000313" key="4">
    <source>
        <dbReference type="Proteomes" id="UP000824135"/>
    </source>
</evidence>
<dbReference type="PANTHER" id="PTHR43798">
    <property type="entry name" value="MONOACYLGLYCEROL LIPASE"/>
    <property type="match status" value="1"/>
</dbReference>
<dbReference type="EMBL" id="DXCO01000005">
    <property type="protein sequence ID" value="HIY77560.1"/>
    <property type="molecule type" value="Genomic_DNA"/>
</dbReference>
<comment type="caution">
    <text evidence="3">The sequence shown here is derived from an EMBL/GenBank/DDBJ whole genome shotgun (WGS) entry which is preliminary data.</text>
</comment>
<dbReference type="Gene3D" id="3.40.50.1820">
    <property type="entry name" value="alpha/beta hydrolase"/>
    <property type="match status" value="1"/>
</dbReference>
<proteinExistence type="predicted"/>
<dbReference type="InterPro" id="IPR029058">
    <property type="entry name" value="AB_hydrolase_fold"/>
</dbReference>
<dbReference type="PRINTS" id="PR00111">
    <property type="entry name" value="ABHYDROLASE"/>
</dbReference>
<sequence>MEVLSECGLSLISEGKGRDLVFLHGYQSSKESFYWQIKYFSAYFRVTAFDMWGFGKSPPLTEPWDTSGYAEHVVAFLRERRIEKADVIAHSFGGRVALRILSGYPDLFGRAVLTGCAGVPPKRGFSYRFKVRAYRAAKKIAPRWAEKKFGSPEYRTLSPVMRESYKKIVNEDVIPCLGRIRAPVLYVFGEKDTATPLWMGQVLRDHTRGSELVVLRGGSHFCFCEQPDAFNAVAHEFLR</sequence>
<accession>A0A9D1Z7D9</accession>
<keyword evidence="1 3" id="KW-0378">Hydrolase</keyword>
<dbReference type="AlphaFoldDB" id="A0A9D1Z7D9"/>
<dbReference type="GO" id="GO:0016020">
    <property type="term" value="C:membrane"/>
    <property type="evidence" value="ECO:0007669"/>
    <property type="project" value="TreeGrafter"/>
</dbReference>
<dbReference type="Proteomes" id="UP000824135">
    <property type="component" value="Unassembled WGS sequence"/>
</dbReference>
<dbReference type="Pfam" id="PF12697">
    <property type="entry name" value="Abhydrolase_6"/>
    <property type="match status" value="1"/>
</dbReference>
<reference evidence="3" key="1">
    <citation type="journal article" date="2021" name="PeerJ">
        <title>Extensive microbial diversity within the chicken gut microbiome revealed by metagenomics and culture.</title>
        <authorList>
            <person name="Gilroy R."/>
            <person name="Ravi A."/>
            <person name="Getino M."/>
            <person name="Pursley I."/>
            <person name="Horton D.L."/>
            <person name="Alikhan N.F."/>
            <person name="Baker D."/>
            <person name="Gharbi K."/>
            <person name="Hall N."/>
            <person name="Watson M."/>
            <person name="Adriaenssens E.M."/>
            <person name="Foster-Nyarko E."/>
            <person name="Jarju S."/>
            <person name="Secka A."/>
            <person name="Antonio M."/>
            <person name="Oren A."/>
            <person name="Chaudhuri R.R."/>
            <person name="La Ragione R."/>
            <person name="Hildebrand F."/>
            <person name="Pallen M.J."/>
        </authorList>
    </citation>
    <scope>NUCLEOTIDE SEQUENCE</scope>
    <source>
        <strain evidence="3">CHK199-9574</strain>
    </source>
</reference>
<reference evidence="3" key="2">
    <citation type="submission" date="2021-04" db="EMBL/GenBank/DDBJ databases">
        <authorList>
            <person name="Gilroy R."/>
        </authorList>
    </citation>
    <scope>NUCLEOTIDE SEQUENCE</scope>
    <source>
        <strain evidence="3">CHK199-9574</strain>
    </source>
</reference>
<feature type="domain" description="AB hydrolase-1" evidence="2">
    <location>
        <begin position="20"/>
        <end position="232"/>
    </location>
</feature>
<evidence type="ECO:0000313" key="3">
    <source>
        <dbReference type="EMBL" id="HIY77560.1"/>
    </source>
</evidence>
<evidence type="ECO:0000259" key="2">
    <source>
        <dbReference type="Pfam" id="PF12697"/>
    </source>
</evidence>
<organism evidence="3 4">
    <name type="scientific">Candidatus Borkfalkia excrementavium</name>
    <dbReference type="NCBI Taxonomy" id="2838505"/>
    <lineage>
        <taxon>Bacteria</taxon>
        <taxon>Bacillati</taxon>
        <taxon>Bacillota</taxon>
        <taxon>Clostridia</taxon>
        <taxon>Christensenellales</taxon>
        <taxon>Christensenellaceae</taxon>
        <taxon>Candidatus Borkfalkia</taxon>
    </lineage>
</organism>
<dbReference type="PANTHER" id="PTHR43798:SF31">
    <property type="entry name" value="AB HYDROLASE SUPERFAMILY PROTEIN YCLE"/>
    <property type="match status" value="1"/>
</dbReference>
<dbReference type="GO" id="GO:0016787">
    <property type="term" value="F:hydrolase activity"/>
    <property type="evidence" value="ECO:0007669"/>
    <property type="project" value="UniProtKB-KW"/>
</dbReference>
<gene>
    <name evidence="3" type="ORF">H9728_00795</name>
</gene>
<evidence type="ECO:0000256" key="1">
    <source>
        <dbReference type="ARBA" id="ARBA00022801"/>
    </source>
</evidence>
<dbReference type="InterPro" id="IPR000073">
    <property type="entry name" value="AB_hydrolase_1"/>
</dbReference>
<dbReference type="SUPFAM" id="SSF53474">
    <property type="entry name" value="alpha/beta-Hydrolases"/>
    <property type="match status" value="1"/>
</dbReference>
<dbReference type="InterPro" id="IPR050266">
    <property type="entry name" value="AB_hydrolase_sf"/>
</dbReference>
<protein>
    <submittedName>
        <fullName evidence="3">Alpha/beta hydrolase</fullName>
    </submittedName>
</protein>
<name>A0A9D1Z7D9_9FIRM</name>